<name>A0AA39IHP6_9BILA</name>
<evidence type="ECO:0000256" key="5">
    <source>
        <dbReference type="ARBA" id="ARBA00023157"/>
    </source>
</evidence>
<dbReference type="InterPro" id="IPR022353">
    <property type="entry name" value="Insulin_CS"/>
</dbReference>
<evidence type="ECO:0000256" key="1">
    <source>
        <dbReference type="ARBA" id="ARBA00004613"/>
    </source>
</evidence>
<evidence type="ECO:0000256" key="3">
    <source>
        <dbReference type="ARBA" id="ARBA00022525"/>
    </source>
</evidence>
<comment type="caution">
    <text evidence="7">The sequence shown here is derived from an EMBL/GenBank/DDBJ whole genome shotgun (WGS) entry which is preliminary data.</text>
</comment>
<feature type="signal peptide" evidence="6">
    <location>
        <begin position="1"/>
        <end position="19"/>
    </location>
</feature>
<dbReference type="PROSITE" id="PS00262">
    <property type="entry name" value="INSULIN"/>
    <property type="match status" value="1"/>
</dbReference>
<dbReference type="EMBL" id="JAUCMV010000001">
    <property type="protein sequence ID" value="KAK0423840.1"/>
    <property type="molecule type" value="Genomic_DNA"/>
</dbReference>
<dbReference type="InterPro" id="IPR036438">
    <property type="entry name" value="Insulin-like_sf"/>
</dbReference>
<comment type="subcellular location">
    <subcellularLocation>
        <location evidence="1">Secreted</location>
    </subcellularLocation>
</comment>
<dbReference type="InterPro" id="IPR003235">
    <property type="entry name" value="Nem_insulin-like_b-type"/>
</dbReference>
<evidence type="ECO:0000256" key="4">
    <source>
        <dbReference type="ARBA" id="ARBA00022729"/>
    </source>
</evidence>
<dbReference type="Gene3D" id="1.10.100.10">
    <property type="entry name" value="Insulin-like"/>
    <property type="match status" value="1"/>
</dbReference>
<reference evidence="7" key="1">
    <citation type="submission" date="2023-06" db="EMBL/GenBank/DDBJ databases">
        <title>Genomic analysis of the entomopathogenic nematode Steinernema hermaphroditum.</title>
        <authorList>
            <person name="Schwarz E.M."/>
            <person name="Heppert J.K."/>
            <person name="Baniya A."/>
            <person name="Schwartz H.T."/>
            <person name="Tan C.-H."/>
            <person name="Antoshechkin I."/>
            <person name="Sternberg P.W."/>
            <person name="Goodrich-Blair H."/>
            <person name="Dillman A.R."/>
        </authorList>
    </citation>
    <scope>NUCLEOTIDE SEQUENCE</scope>
    <source>
        <strain evidence="7">PS9179</strain>
        <tissue evidence="7">Whole animal</tissue>
    </source>
</reference>
<dbReference type="SUPFAM" id="SSF56994">
    <property type="entry name" value="Insulin-like"/>
    <property type="match status" value="1"/>
</dbReference>
<evidence type="ECO:0000313" key="8">
    <source>
        <dbReference type="Proteomes" id="UP001175271"/>
    </source>
</evidence>
<gene>
    <name evidence="7" type="ORF">QR680_008360</name>
</gene>
<evidence type="ECO:0000256" key="2">
    <source>
        <dbReference type="ARBA" id="ARBA00009034"/>
    </source>
</evidence>
<proteinExistence type="inferred from homology"/>
<protein>
    <recommendedName>
        <fullName evidence="9">Insulin-like domain-containing protein</fullName>
    </recommendedName>
</protein>
<keyword evidence="5" id="KW-1015">Disulfide bond</keyword>
<evidence type="ECO:0008006" key="9">
    <source>
        <dbReference type="Google" id="ProtNLM"/>
    </source>
</evidence>
<comment type="similarity">
    <text evidence="2">Belongs to the insulin family.</text>
</comment>
<evidence type="ECO:0000256" key="6">
    <source>
        <dbReference type="SAM" id="SignalP"/>
    </source>
</evidence>
<dbReference type="Pfam" id="PF03488">
    <property type="entry name" value="Ins_beta"/>
    <property type="match status" value="1"/>
</dbReference>
<organism evidence="7 8">
    <name type="scientific">Steinernema hermaphroditum</name>
    <dbReference type="NCBI Taxonomy" id="289476"/>
    <lineage>
        <taxon>Eukaryota</taxon>
        <taxon>Metazoa</taxon>
        <taxon>Ecdysozoa</taxon>
        <taxon>Nematoda</taxon>
        <taxon>Chromadorea</taxon>
        <taxon>Rhabditida</taxon>
        <taxon>Tylenchina</taxon>
        <taxon>Panagrolaimomorpha</taxon>
        <taxon>Strongyloidoidea</taxon>
        <taxon>Steinernematidae</taxon>
        <taxon>Steinernema</taxon>
    </lineage>
</organism>
<feature type="chain" id="PRO_5041202567" description="Insulin-like domain-containing protein" evidence="6">
    <location>
        <begin position="20"/>
        <end position="130"/>
    </location>
</feature>
<keyword evidence="3" id="KW-0964">Secreted</keyword>
<dbReference type="Proteomes" id="UP001175271">
    <property type="component" value="Unassembled WGS sequence"/>
</dbReference>
<sequence>MAAVKFLLVLLLVLSPTIAYPSLESGSDESETVKVVFHVKRSTEEKPRRYCGARLIKLLQEVCIDAIDVDGSEERRLNRTRRSLNAMCCVKKCKSQQIRKLCNRVLCRVPGNTLFRLYIYTTKKRKKRRS</sequence>
<evidence type="ECO:0000313" key="7">
    <source>
        <dbReference type="EMBL" id="KAK0423840.1"/>
    </source>
</evidence>
<dbReference type="GO" id="GO:0005576">
    <property type="term" value="C:extracellular region"/>
    <property type="evidence" value="ECO:0007669"/>
    <property type="project" value="UniProtKB-SubCell"/>
</dbReference>
<keyword evidence="8" id="KW-1185">Reference proteome</keyword>
<accession>A0AA39IHP6</accession>
<keyword evidence="4 6" id="KW-0732">Signal</keyword>
<dbReference type="GO" id="GO:0005179">
    <property type="term" value="F:hormone activity"/>
    <property type="evidence" value="ECO:0007669"/>
    <property type="project" value="InterPro"/>
</dbReference>
<dbReference type="AlphaFoldDB" id="A0AA39IHP6"/>